<dbReference type="PANTHER" id="PTHR43708:SF4">
    <property type="entry name" value="OXIDOREDUCTASE YCEM-RELATED"/>
    <property type="match status" value="1"/>
</dbReference>
<dbReference type="GO" id="GO:0000166">
    <property type="term" value="F:nucleotide binding"/>
    <property type="evidence" value="ECO:0007669"/>
    <property type="project" value="InterPro"/>
</dbReference>
<dbReference type="STRING" id="1616788.AR543_17120"/>
<dbReference type="Gene3D" id="3.40.50.720">
    <property type="entry name" value="NAD(P)-binding Rossmann-like Domain"/>
    <property type="match status" value="1"/>
</dbReference>
<dbReference type="Pfam" id="PF01408">
    <property type="entry name" value="GFO_IDH_MocA"/>
    <property type="match status" value="1"/>
</dbReference>
<dbReference type="OrthoDB" id="9815825at2"/>
<reference evidence="3 4" key="2">
    <citation type="journal article" date="2016" name="Int. J. Syst. Evol. Microbiol.">
        <title>Paenibacillus bovis sp. nov., isolated from raw yak (Bos grunniens) milk.</title>
        <authorList>
            <person name="Gao C."/>
            <person name="Han J."/>
            <person name="Liu Z."/>
            <person name="Xu X."/>
            <person name="Hang F."/>
            <person name="Wu Z."/>
        </authorList>
    </citation>
    <scope>NUCLEOTIDE SEQUENCE [LARGE SCALE GENOMIC DNA]</scope>
    <source>
        <strain evidence="3 4">BD3526</strain>
    </source>
</reference>
<feature type="domain" description="Gfo/Idh/MocA-like oxidoreductase N-terminal" evidence="1">
    <location>
        <begin position="12"/>
        <end position="130"/>
    </location>
</feature>
<evidence type="ECO:0000313" key="4">
    <source>
        <dbReference type="Proteomes" id="UP000078148"/>
    </source>
</evidence>
<proteinExistence type="predicted"/>
<dbReference type="InterPro" id="IPR000683">
    <property type="entry name" value="Gfo/Idh/MocA-like_OxRdtase_N"/>
</dbReference>
<accession>A0A172ZJW2</accession>
<protein>
    <submittedName>
        <fullName evidence="3">Dehydrogenase</fullName>
    </submittedName>
</protein>
<dbReference type="Pfam" id="PF21378">
    <property type="entry name" value="YceM-like_C"/>
    <property type="match status" value="1"/>
</dbReference>
<evidence type="ECO:0000259" key="1">
    <source>
        <dbReference type="Pfam" id="PF01408"/>
    </source>
</evidence>
<dbReference type="InterPro" id="IPR048477">
    <property type="entry name" value="YceM-like_C"/>
</dbReference>
<dbReference type="SUPFAM" id="SSF51735">
    <property type="entry name" value="NAD(P)-binding Rossmann-fold domains"/>
    <property type="match status" value="1"/>
</dbReference>
<sequence>MTSESQAGRRQRVALIGIGGIAQKVYLPLLSNHPQVELVGVLSRSEATVHQTMETYRLAKGSIQPEDIAGWDVDAVFVHSPTPTHYDIVTKCLQQGLPVYVDKPLSYSIEESRRMAAFAEERGLLLAVGFNRRFAPLYNQAKSWLAEAGDWELCEAVKHRTSVQNSAARETVYDDLIHMLDLLLWLGNDDYQLVSNQLRQQENGAMLHASGMLSLGSQRYASYSMARSAGSDLEKLSLHGSGRSAEVINMESLYLYEKGQLPQSGGFGSWDTILQRRGFAGAVDHFLNHLQTPENCSIRADRVLKTHMLAEQLTAGL</sequence>
<dbReference type="PANTHER" id="PTHR43708">
    <property type="entry name" value="CONSERVED EXPRESSED OXIDOREDUCTASE (EUROFUNG)"/>
    <property type="match status" value="1"/>
</dbReference>
<dbReference type="InterPro" id="IPR036291">
    <property type="entry name" value="NAD(P)-bd_dom_sf"/>
</dbReference>
<dbReference type="EMBL" id="CP013023">
    <property type="protein sequence ID" value="ANF97557.1"/>
    <property type="molecule type" value="Genomic_DNA"/>
</dbReference>
<organism evidence="3 4">
    <name type="scientific">Paenibacillus bovis</name>
    <dbReference type="NCBI Taxonomy" id="1616788"/>
    <lineage>
        <taxon>Bacteria</taxon>
        <taxon>Bacillati</taxon>
        <taxon>Bacillota</taxon>
        <taxon>Bacilli</taxon>
        <taxon>Bacillales</taxon>
        <taxon>Paenibacillaceae</taxon>
        <taxon>Paenibacillus</taxon>
    </lineage>
</organism>
<keyword evidence="4" id="KW-1185">Reference proteome</keyword>
<dbReference type="Gene3D" id="3.30.360.10">
    <property type="entry name" value="Dihydrodipicolinate Reductase, domain 2"/>
    <property type="match status" value="1"/>
</dbReference>
<dbReference type="SUPFAM" id="SSF55347">
    <property type="entry name" value="Glyceraldehyde-3-phosphate dehydrogenase-like, C-terminal domain"/>
    <property type="match status" value="1"/>
</dbReference>
<name>A0A172ZJW2_9BACL</name>
<dbReference type="AlphaFoldDB" id="A0A172ZJW2"/>
<dbReference type="KEGG" id="pbv:AR543_17120"/>
<dbReference type="InterPro" id="IPR051317">
    <property type="entry name" value="Gfo/Idh/MocA_oxidoreduct"/>
</dbReference>
<gene>
    <name evidence="3" type="ORF">AR543_17120</name>
</gene>
<reference evidence="4" key="1">
    <citation type="submission" date="2015-10" db="EMBL/GenBank/DDBJ databases">
        <title>Genome of Paenibacillus bovis sp. nov.</title>
        <authorList>
            <person name="Wu Z."/>
            <person name="Gao C."/>
            <person name="Liu Z."/>
            <person name="Zheng H."/>
        </authorList>
    </citation>
    <scope>NUCLEOTIDE SEQUENCE [LARGE SCALE GENOMIC DNA]</scope>
    <source>
        <strain evidence="4">BD3526</strain>
    </source>
</reference>
<evidence type="ECO:0000313" key="3">
    <source>
        <dbReference type="EMBL" id="ANF97557.1"/>
    </source>
</evidence>
<feature type="domain" description="YceM-like C-terminal" evidence="2">
    <location>
        <begin position="136"/>
        <end position="253"/>
    </location>
</feature>
<dbReference type="Proteomes" id="UP000078148">
    <property type="component" value="Chromosome"/>
</dbReference>
<dbReference type="RefSeq" id="WP_060535658.1">
    <property type="nucleotide sequence ID" value="NZ_CP013023.1"/>
</dbReference>
<evidence type="ECO:0000259" key="2">
    <source>
        <dbReference type="Pfam" id="PF21378"/>
    </source>
</evidence>